<sequence length="101" mass="10468">MALSLPSGAQKLPGVRRRAKKGRRDPTSFGAQWHVSGETLGDPERRGPSLSSHPGDLARGGSPSLASRGRGARQKPAADPAADPLGEIGYPANGDLRFGEA</sequence>
<feature type="region of interest" description="Disordered" evidence="1">
    <location>
        <begin position="1"/>
        <end position="101"/>
    </location>
</feature>
<accession>A0A9Q1IN71</accession>
<organism evidence="2 3">
    <name type="scientific">Synaphobranchus kaupii</name>
    <name type="common">Kaup's arrowtooth eel</name>
    <dbReference type="NCBI Taxonomy" id="118154"/>
    <lineage>
        <taxon>Eukaryota</taxon>
        <taxon>Metazoa</taxon>
        <taxon>Chordata</taxon>
        <taxon>Craniata</taxon>
        <taxon>Vertebrata</taxon>
        <taxon>Euteleostomi</taxon>
        <taxon>Actinopterygii</taxon>
        <taxon>Neopterygii</taxon>
        <taxon>Teleostei</taxon>
        <taxon>Anguilliformes</taxon>
        <taxon>Synaphobranchidae</taxon>
        <taxon>Synaphobranchus</taxon>
    </lineage>
</organism>
<evidence type="ECO:0000313" key="3">
    <source>
        <dbReference type="Proteomes" id="UP001152622"/>
    </source>
</evidence>
<feature type="compositionally biased region" description="Basic residues" evidence="1">
    <location>
        <begin position="14"/>
        <end position="23"/>
    </location>
</feature>
<proteinExistence type="predicted"/>
<dbReference type="EMBL" id="JAINUF010000012">
    <property type="protein sequence ID" value="KAJ8346094.1"/>
    <property type="molecule type" value="Genomic_DNA"/>
</dbReference>
<protein>
    <submittedName>
        <fullName evidence="2">Uncharacterized protein</fullName>
    </submittedName>
</protein>
<keyword evidence="3" id="KW-1185">Reference proteome</keyword>
<name>A0A9Q1IN71_SYNKA</name>
<gene>
    <name evidence="2" type="ORF">SKAU_G00302870</name>
</gene>
<reference evidence="2" key="1">
    <citation type="journal article" date="2023" name="Science">
        <title>Genome structures resolve the early diversification of teleost fishes.</title>
        <authorList>
            <person name="Parey E."/>
            <person name="Louis A."/>
            <person name="Montfort J."/>
            <person name="Bouchez O."/>
            <person name="Roques C."/>
            <person name="Iampietro C."/>
            <person name="Lluch J."/>
            <person name="Castinel A."/>
            <person name="Donnadieu C."/>
            <person name="Desvignes T."/>
            <person name="Floi Bucao C."/>
            <person name="Jouanno E."/>
            <person name="Wen M."/>
            <person name="Mejri S."/>
            <person name="Dirks R."/>
            <person name="Jansen H."/>
            <person name="Henkel C."/>
            <person name="Chen W.J."/>
            <person name="Zahm M."/>
            <person name="Cabau C."/>
            <person name="Klopp C."/>
            <person name="Thompson A.W."/>
            <person name="Robinson-Rechavi M."/>
            <person name="Braasch I."/>
            <person name="Lecointre G."/>
            <person name="Bobe J."/>
            <person name="Postlethwait J.H."/>
            <person name="Berthelot C."/>
            <person name="Roest Crollius H."/>
            <person name="Guiguen Y."/>
        </authorList>
    </citation>
    <scope>NUCLEOTIDE SEQUENCE</scope>
    <source>
        <strain evidence="2">WJC10195</strain>
    </source>
</reference>
<comment type="caution">
    <text evidence="2">The sequence shown here is derived from an EMBL/GenBank/DDBJ whole genome shotgun (WGS) entry which is preliminary data.</text>
</comment>
<evidence type="ECO:0000313" key="2">
    <source>
        <dbReference type="EMBL" id="KAJ8346094.1"/>
    </source>
</evidence>
<dbReference type="AlphaFoldDB" id="A0A9Q1IN71"/>
<evidence type="ECO:0000256" key="1">
    <source>
        <dbReference type="SAM" id="MobiDB-lite"/>
    </source>
</evidence>
<dbReference type="Proteomes" id="UP001152622">
    <property type="component" value="Chromosome 12"/>
</dbReference>